<keyword evidence="1" id="KW-0472">Membrane</keyword>
<gene>
    <name evidence="2" type="ORF">A2478_01855</name>
</gene>
<keyword evidence="1" id="KW-1133">Transmembrane helix</keyword>
<dbReference type="SUPFAM" id="SSF52833">
    <property type="entry name" value="Thioredoxin-like"/>
    <property type="match status" value="1"/>
</dbReference>
<dbReference type="Proteomes" id="UP000179001">
    <property type="component" value="Unassembled WGS sequence"/>
</dbReference>
<dbReference type="InterPro" id="IPR036249">
    <property type="entry name" value="Thioredoxin-like_sf"/>
</dbReference>
<dbReference type="STRING" id="1798002.A2478_01855"/>
<comment type="caution">
    <text evidence="2">The sequence shown here is derived from an EMBL/GenBank/DDBJ whole genome shotgun (WGS) entry which is preliminary data.</text>
</comment>
<name>A0A1F5T3C9_9BACT</name>
<dbReference type="EMBL" id="MFGJ01000001">
    <property type="protein sequence ID" value="OGF33422.1"/>
    <property type="molecule type" value="Genomic_DNA"/>
</dbReference>
<evidence type="ECO:0000313" key="3">
    <source>
        <dbReference type="Proteomes" id="UP000179001"/>
    </source>
</evidence>
<accession>A0A1F5T3C9</accession>
<feature type="transmembrane region" description="Helical" evidence="1">
    <location>
        <begin position="153"/>
        <end position="172"/>
    </location>
</feature>
<evidence type="ECO:0000313" key="2">
    <source>
        <dbReference type="EMBL" id="OGF33422.1"/>
    </source>
</evidence>
<dbReference type="AlphaFoldDB" id="A0A1F5T3C9"/>
<reference evidence="2 3" key="1">
    <citation type="journal article" date="2016" name="Nat. Commun.">
        <title>Thousands of microbial genomes shed light on interconnected biogeochemical processes in an aquifer system.</title>
        <authorList>
            <person name="Anantharaman K."/>
            <person name="Brown C.T."/>
            <person name="Hug L.A."/>
            <person name="Sharon I."/>
            <person name="Castelle C.J."/>
            <person name="Probst A.J."/>
            <person name="Thomas B.C."/>
            <person name="Singh A."/>
            <person name="Wilkins M.J."/>
            <person name="Karaoz U."/>
            <person name="Brodie E.L."/>
            <person name="Williams K.H."/>
            <person name="Hubbard S.S."/>
            <person name="Banfield J.F."/>
        </authorList>
    </citation>
    <scope>NUCLEOTIDE SEQUENCE [LARGE SCALE GENOMIC DNA]</scope>
</reference>
<protein>
    <submittedName>
        <fullName evidence="2">Uncharacterized protein</fullName>
    </submittedName>
</protein>
<dbReference type="Gene3D" id="3.40.30.10">
    <property type="entry name" value="Glutaredoxin"/>
    <property type="match status" value="1"/>
</dbReference>
<sequence>MKIYTIIILSLLIFSLYTPVAFSAPAKPVDLVIFVGEGCPHCAKMKEYINDLKNTDFPNINIIEYEVYHDVDNQNLMDRYAKAYNTTSQYVPLTFIGDNAISGENKNELQRLLTLCQVKSCESPEKIVEKFYQDHPELENIPTTAIDTSNYTTVGWVVIILLFIGFIVFLVFKLPENKK</sequence>
<organism evidence="2 3">
    <name type="scientific">Candidatus Falkowbacteria bacterium RIFOXYC2_FULL_36_12</name>
    <dbReference type="NCBI Taxonomy" id="1798002"/>
    <lineage>
        <taxon>Bacteria</taxon>
        <taxon>Candidatus Falkowiibacteriota</taxon>
    </lineage>
</organism>
<evidence type="ECO:0000256" key="1">
    <source>
        <dbReference type="SAM" id="Phobius"/>
    </source>
</evidence>
<proteinExistence type="predicted"/>
<keyword evidence="1" id="KW-0812">Transmembrane</keyword>
<dbReference type="PROSITE" id="PS51354">
    <property type="entry name" value="GLUTAREDOXIN_2"/>
    <property type="match status" value="1"/>
</dbReference>